<feature type="compositionally biased region" description="Polar residues" evidence="1">
    <location>
        <begin position="82"/>
        <end position="115"/>
    </location>
</feature>
<sequence>MTADEVAPLQPKSSEYSSSSNFDFCFHRTSICTESSSADELFLDGKIIPTQILDKNEFPTFRRLSLPLSAFGNATSISHNKYVSRNSRQETTLSGIQVSSKEANHGNNTTQNSGFSRKDTKSYSFTSSSTYIAGG</sequence>
<reference evidence="2" key="2">
    <citation type="journal article" date="2023" name="Plants (Basel)">
        <title>Annotation of the Turnera subulata (Passifloraceae) Draft Genome Reveals the S-Locus Evolved after the Divergence of Turneroideae from Passifloroideae in a Stepwise Manner.</title>
        <authorList>
            <person name="Henning P.M."/>
            <person name="Roalson E.H."/>
            <person name="Mir W."/>
            <person name="McCubbin A.G."/>
            <person name="Shore J.S."/>
        </authorList>
    </citation>
    <scope>NUCLEOTIDE SEQUENCE</scope>
    <source>
        <strain evidence="2">F60SS</strain>
    </source>
</reference>
<dbReference type="EMBL" id="JAKUCV010006853">
    <property type="protein sequence ID" value="KAJ4825597.1"/>
    <property type="molecule type" value="Genomic_DNA"/>
</dbReference>
<gene>
    <name evidence="2" type="ORF">Tsubulata_022668</name>
</gene>
<reference evidence="2" key="1">
    <citation type="submission" date="2022-02" db="EMBL/GenBank/DDBJ databases">
        <authorList>
            <person name="Henning P.M."/>
            <person name="McCubbin A.G."/>
            <person name="Shore J.S."/>
        </authorList>
    </citation>
    <scope>NUCLEOTIDE SEQUENCE</scope>
    <source>
        <strain evidence="2">F60SS</strain>
        <tissue evidence="2">Leaves</tissue>
    </source>
</reference>
<accession>A0A9Q0F6E0</accession>
<evidence type="ECO:0000256" key="1">
    <source>
        <dbReference type="SAM" id="MobiDB-lite"/>
    </source>
</evidence>
<feature type="region of interest" description="Disordered" evidence="1">
    <location>
        <begin position="82"/>
        <end position="122"/>
    </location>
</feature>
<dbReference type="PANTHER" id="PTHR36757:SF1">
    <property type="entry name" value="GENOME ASSEMBLY, CHROMOSOME: A04"/>
    <property type="match status" value="1"/>
</dbReference>
<dbReference type="OrthoDB" id="852096at2759"/>
<proteinExistence type="predicted"/>
<protein>
    <submittedName>
        <fullName evidence="2">Uncharacterized protein</fullName>
    </submittedName>
</protein>
<organism evidence="2 3">
    <name type="scientific">Turnera subulata</name>
    <dbReference type="NCBI Taxonomy" id="218843"/>
    <lineage>
        <taxon>Eukaryota</taxon>
        <taxon>Viridiplantae</taxon>
        <taxon>Streptophyta</taxon>
        <taxon>Embryophyta</taxon>
        <taxon>Tracheophyta</taxon>
        <taxon>Spermatophyta</taxon>
        <taxon>Magnoliopsida</taxon>
        <taxon>eudicotyledons</taxon>
        <taxon>Gunneridae</taxon>
        <taxon>Pentapetalae</taxon>
        <taxon>rosids</taxon>
        <taxon>fabids</taxon>
        <taxon>Malpighiales</taxon>
        <taxon>Passifloraceae</taxon>
        <taxon>Turnera</taxon>
    </lineage>
</organism>
<keyword evidence="3" id="KW-1185">Reference proteome</keyword>
<evidence type="ECO:0000313" key="2">
    <source>
        <dbReference type="EMBL" id="KAJ4825597.1"/>
    </source>
</evidence>
<dbReference type="Proteomes" id="UP001141552">
    <property type="component" value="Unassembled WGS sequence"/>
</dbReference>
<dbReference type="PANTHER" id="PTHR36757">
    <property type="entry name" value="BNAANNG22500D PROTEIN"/>
    <property type="match status" value="1"/>
</dbReference>
<name>A0A9Q0F6E0_9ROSI</name>
<evidence type="ECO:0000313" key="3">
    <source>
        <dbReference type="Proteomes" id="UP001141552"/>
    </source>
</evidence>
<comment type="caution">
    <text evidence="2">The sequence shown here is derived from an EMBL/GenBank/DDBJ whole genome shotgun (WGS) entry which is preliminary data.</text>
</comment>
<dbReference type="AlphaFoldDB" id="A0A9Q0F6E0"/>